<organism evidence="1 2">
    <name type="scientific">Rhizobium miluonense</name>
    <dbReference type="NCBI Taxonomy" id="411945"/>
    <lineage>
        <taxon>Bacteria</taxon>
        <taxon>Pseudomonadati</taxon>
        <taxon>Pseudomonadota</taxon>
        <taxon>Alphaproteobacteria</taxon>
        <taxon>Hyphomicrobiales</taxon>
        <taxon>Rhizobiaceae</taxon>
        <taxon>Rhizobium/Agrobacterium group</taxon>
        <taxon>Rhizobium</taxon>
    </lineage>
</organism>
<sequence>MDLSPLVGDLICTVHSPPGKWSPFDETTPVICAQAFLASALGRSIVAMTAYLRLDTWHGAVNKPVLSIILQTRNALFTASSAAIAELAPTSMVAAAKNSFIENPDPLWQHGARAGFVLQDMSRGFPWAI</sequence>
<dbReference type="RefSeq" id="WP_162701015.1">
    <property type="nucleotide sequence ID" value="NZ_JAVDUP010000002.1"/>
</dbReference>
<name>A0ABU1SNS9_9HYPH</name>
<dbReference type="Proteomes" id="UP001250791">
    <property type="component" value="Unassembled WGS sequence"/>
</dbReference>
<protein>
    <submittedName>
        <fullName evidence="1">Uncharacterized protein</fullName>
    </submittedName>
</protein>
<comment type="caution">
    <text evidence="1">The sequence shown here is derived from an EMBL/GenBank/DDBJ whole genome shotgun (WGS) entry which is preliminary data.</text>
</comment>
<accession>A0ABU1SNS9</accession>
<gene>
    <name evidence="1" type="ORF">J2W52_002249</name>
</gene>
<evidence type="ECO:0000313" key="1">
    <source>
        <dbReference type="EMBL" id="MDR6900634.1"/>
    </source>
</evidence>
<evidence type="ECO:0000313" key="2">
    <source>
        <dbReference type="Proteomes" id="UP001250791"/>
    </source>
</evidence>
<dbReference type="EMBL" id="JAVDUP010000002">
    <property type="protein sequence ID" value="MDR6900634.1"/>
    <property type="molecule type" value="Genomic_DNA"/>
</dbReference>
<proteinExistence type="predicted"/>
<keyword evidence="2" id="KW-1185">Reference proteome</keyword>
<reference evidence="1 2" key="1">
    <citation type="submission" date="2023-07" db="EMBL/GenBank/DDBJ databases">
        <title>Sorghum-associated microbial communities from plants grown in Nebraska, USA.</title>
        <authorList>
            <person name="Schachtman D."/>
        </authorList>
    </citation>
    <scope>NUCLEOTIDE SEQUENCE [LARGE SCALE GENOMIC DNA]</scope>
    <source>
        <strain evidence="1 2">3199</strain>
    </source>
</reference>